<keyword evidence="2" id="KW-0378">Hydrolase</keyword>
<evidence type="ECO:0000313" key="3">
    <source>
        <dbReference type="Proteomes" id="UP001205965"/>
    </source>
</evidence>
<dbReference type="InterPro" id="IPR029058">
    <property type="entry name" value="AB_hydrolase_fold"/>
</dbReference>
<dbReference type="InterPro" id="IPR000073">
    <property type="entry name" value="AB_hydrolase_1"/>
</dbReference>
<organism evidence="2 3">
    <name type="scientific">Corynebacterium lemuris</name>
    <dbReference type="NCBI Taxonomy" id="1859292"/>
    <lineage>
        <taxon>Bacteria</taxon>
        <taxon>Bacillati</taxon>
        <taxon>Actinomycetota</taxon>
        <taxon>Actinomycetes</taxon>
        <taxon>Mycobacteriales</taxon>
        <taxon>Corynebacteriaceae</taxon>
        <taxon>Corynebacterium</taxon>
    </lineage>
</organism>
<dbReference type="PANTHER" id="PTHR46438">
    <property type="entry name" value="ALPHA/BETA-HYDROLASES SUPERFAMILY PROTEIN"/>
    <property type="match status" value="1"/>
</dbReference>
<dbReference type="GO" id="GO:0016787">
    <property type="term" value="F:hydrolase activity"/>
    <property type="evidence" value="ECO:0007669"/>
    <property type="project" value="UniProtKB-KW"/>
</dbReference>
<sequence>MSGGLPSWRDYAAFLPAGRRGQVRPPTATRWAWRGHDVRILRRGDGQAPVRVLLVHGGGGHAEALWPLASLIRADVADLAAVDLPLYGSTLPADLSAVRYDDWVELLVDLIAAEDDNRPLVLLGASMGGLLSVEAAELSGRVATAVVTCLLDPADWRARRAMTRFGPLGVLGAALPRRLPHRLARQLIPMSWVADLGAMSRDPGLTRLCATDPRGGGVQVPADFLASYLRYPHTRPEQVETPVLLAHPARDGWTPAEISVRWLRRSPAQAGIRLLAECGHFPVEEPGLGHLIEEVEKTCLGLVADQPP</sequence>
<proteinExistence type="predicted"/>
<feature type="domain" description="AB hydrolase-1" evidence="1">
    <location>
        <begin position="52"/>
        <end position="286"/>
    </location>
</feature>
<evidence type="ECO:0000313" key="2">
    <source>
        <dbReference type="EMBL" id="MCS5479540.1"/>
    </source>
</evidence>
<dbReference type="Proteomes" id="UP001205965">
    <property type="component" value="Unassembled WGS sequence"/>
</dbReference>
<dbReference type="EMBL" id="JANWTC010000004">
    <property type="protein sequence ID" value="MCS5479540.1"/>
    <property type="molecule type" value="Genomic_DNA"/>
</dbReference>
<dbReference type="Gene3D" id="3.40.50.1820">
    <property type="entry name" value="alpha/beta hydrolase"/>
    <property type="match status" value="1"/>
</dbReference>
<reference evidence="2 3" key="1">
    <citation type="submission" date="2022-08" db="EMBL/GenBank/DDBJ databases">
        <title>YIM 101645 draft genome.</title>
        <authorList>
            <person name="Chen X."/>
        </authorList>
    </citation>
    <scope>NUCLEOTIDE SEQUENCE [LARGE SCALE GENOMIC DNA]</scope>
    <source>
        <strain evidence="2 3">YIM 101645</strain>
    </source>
</reference>
<dbReference type="RefSeq" id="WP_259427592.1">
    <property type="nucleotide sequence ID" value="NZ_JANWTC010000004.1"/>
</dbReference>
<comment type="caution">
    <text evidence="2">The sequence shown here is derived from an EMBL/GenBank/DDBJ whole genome shotgun (WGS) entry which is preliminary data.</text>
</comment>
<gene>
    <name evidence="2" type="ORF">NYP18_07705</name>
</gene>
<name>A0ABT2FXN4_9CORY</name>
<dbReference type="Pfam" id="PF12697">
    <property type="entry name" value="Abhydrolase_6"/>
    <property type="match status" value="1"/>
</dbReference>
<protein>
    <submittedName>
        <fullName evidence="2">Alpha/beta hydrolase</fullName>
    </submittedName>
</protein>
<dbReference type="SUPFAM" id="SSF53474">
    <property type="entry name" value="alpha/beta-Hydrolases"/>
    <property type="match status" value="1"/>
</dbReference>
<accession>A0ABT2FXN4</accession>
<evidence type="ECO:0000259" key="1">
    <source>
        <dbReference type="Pfam" id="PF12697"/>
    </source>
</evidence>
<keyword evidence="3" id="KW-1185">Reference proteome</keyword>